<feature type="non-terminal residue" evidence="1">
    <location>
        <position position="1"/>
    </location>
</feature>
<dbReference type="AlphaFoldDB" id="A0A0F9B7F4"/>
<protein>
    <submittedName>
        <fullName evidence="1">Uncharacterized protein</fullName>
    </submittedName>
</protein>
<accession>A0A0F9B7F4</accession>
<organism evidence="1">
    <name type="scientific">marine sediment metagenome</name>
    <dbReference type="NCBI Taxonomy" id="412755"/>
    <lineage>
        <taxon>unclassified sequences</taxon>
        <taxon>metagenomes</taxon>
        <taxon>ecological metagenomes</taxon>
    </lineage>
</organism>
<sequence length="116" mass="12855">FAYDAPVRVILRDTTDLDGDRSVVREVNLAVDHIAGIAVFNGEYEDLLVSGVRLDAELAYVLALHLSVRRILRAGRKEPHGIHVPGVDGALDGEHLGPEYSDCDCCIECWEKKNDR</sequence>
<comment type="caution">
    <text evidence="1">The sequence shown here is derived from an EMBL/GenBank/DDBJ whole genome shotgun (WGS) entry which is preliminary data.</text>
</comment>
<proteinExistence type="predicted"/>
<name>A0A0F9B7F4_9ZZZZ</name>
<gene>
    <name evidence="1" type="ORF">LCGC14_2761450</name>
</gene>
<evidence type="ECO:0000313" key="1">
    <source>
        <dbReference type="EMBL" id="KKK86619.1"/>
    </source>
</evidence>
<dbReference type="EMBL" id="LAZR01050762">
    <property type="protein sequence ID" value="KKK86619.1"/>
    <property type="molecule type" value="Genomic_DNA"/>
</dbReference>
<reference evidence="1" key="1">
    <citation type="journal article" date="2015" name="Nature">
        <title>Complex archaea that bridge the gap between prokaryotes and eukaryotes.</title>
        <authorList>
            <person name="Spang A."/>
            <person name="Saw J.H."/>
            <person name="Jorgensen S.L."/>
            <person name="Zaremba-Niedzwiedzka K."/>
            <person name="Martijn J."/>
            <person name="Lind A.E."/>
            <person name="van Eijk R."/>
            <person name="Schleper C."/>
            <person name="Guy L."/>
            <person name="Ettema T.J."/>
        </authorList>
    </citation>
    <scope>NUCLEOTIDE SEQUENCE</scope>
</reference>